<gene>
    <name evidence="2" type="ORF">Pfra01_001635500</name>
</gene>
<dbReference type="Proteomes" id="UP001165121">
    <property type="component" value="Unassembled WGS sequence"/>
</dbReference>
<comment type="caution">
    <text evidence="2">The sequence shown here is derived from an EMBL/GenBank/DDBJ whole genome shotgun (WGS) entry which is preliminary data.</text>
</comment>
<organism evidence="2 3">
    <name type="scientific">Phytophthora fragariaefolia</name>
    <dbReference type="NCBI Taxonomy" id="1490495"/>
    <lineage>
        <taxon>Eukaryota</taxon>
        <taxon>Sar</taxon>
        <taxon>Stramenopiles</taxon>
        <taxon>Oomycota</taxon>
        <taxon>Peronosporomycetes</taxon>
        <taxon>Peronosporales</taxon>
        <taxon>Peronosporaceae</taxon>
        <taxon>Phytophthora</taxon>
    </lineage>
</organism>
<keyword evidence="3" id="KW-1185">Reference proteome</keyword>
<reference evidence="2" key="1">
    <citation type="submission" date="2023-04" db="EMBL/GenBank/DDBJ databases">
        <title>Phytophthora fragariaefolia NBRC 109709.</title>
        <authorList>
            <person name="Ichikawa N."/>
            <person name="Sato H."/>
            <person name="Tonouchi N."/>
        </authorList>
    </citation>
    <scope>NUCLEOTIDE SEQUENCE</scope>
    <source>
        <strain evidence="2">NBRC 109709</strain>
    </source>
</reference>
<feature type="region of interest" description="Disordered" evidence="1">
    <location>
        <begin position="1"/>
        <end position="82"/>
    </location>
</feature>
<feature type="compositionally biased region" description="Low complexity" evidence="1">
    <location>
        <begin position="42"/>
        <end position="59"/>
    </location>
</feature>
<dbReference type="EMBL" id="BSXT01001832">
    <property type="protein sequence ID" value="GMF45540.1"/>
    <property type="molecule type" value="Genomic_DNA"/>
</dbReference>
<accession>A0A9W6XUH5</accession>
<name>A0A9W6XUH5_9STRA</name>
<evidence type="ECO:0000313" key="2">
    <source>
        <dbReference type="EMBL" id="GMF45540.1"/>
    </source>
</evidence>
<feature type="compositionally biased region" description="Polar residues" evidence="1">
    <location>
        <begin position="20"/>
        <end position="33"/>
    </location>
</feature>
<dbReference type="AlphaFoldDB" id="A0A9W6XUH5"/>
<protein>
    <submittedName>
        <fullName evidence="2">Unnamed protein product</fullName>
    </submittedName>
</protein>
<proteinExistence type="predicted"/>
<evidence type="ECO:0000313" key="3">
    <source>
        <dbReference type="Proteomes" id="UP001165121"/>
    </source>
</evidence>
<sequence length="82" mass="7454">MAPPSDTSEVGGGSSPVSSHAGTTDASVPSTPSAAPIGCTSGGASESSSTSDSAALDSTPRPSSRSAADAPEASSGVGSAGS</sequence>
<evidence type="ECO:0000256" key="1">
    <source>
        <dbReference type="SAM" id="MobiDB-lite"/>
    </source>
</evidence>